<proteinExistence type="predicted"/>
<name>X1G7F0_9ZZZZ</name>
<organism evidence="1">
    <name type="scientific">marine sediment metagenome</name>
    <dbReference type="NCBI Taxonomy" id="412755"/>
    <lineage>
        <taxon>unclassified sequences</taxon>
        <taxon>metagenomes</taxon>
        <taxon>ecological metagenomes</taxon>
    </lineage>
</organism>
<comment type="caution">
    <text evidence="1">The sequence shown here is derived from an EMBL/GenBank/DDBJ whole genome shotgun (WGS) entry which is preliminary data.</text>
</comment>
<sequence length="91" mass="10662">MKYLFGIEEYPKDCLSGYLENIKYGRCKLRNNWLYFTLVIRGLRGIGPSKQKSIEEFDAKLKRMGYGNTIILSRRGYLSMLFYDFGKEGAK</sequence>
<gene>
    <name evidence="1" type="ORF">S03H2_25947</name>
</gene>
<dbReference type="EMBL" id="BARU01014847">
    <property type="protein sequence ID" value="GAH37454.1"/>
    <property type="molecule type" value="Genomic_DNA"/>
</dbReference>
<dbReference type="AlphaFoldDB" id="X1G7F0"/>
<reference evidence="1" key="1">
    <citation type="journal article" date="2014" name="Front. Microbiol.">
        <title>High frequency of phylogenetically diverse reductive dehalogenase-homologous genes in deep subseafloor sedimentary metagenomes.</title>
        <authorList>
            <person name="Kawai M."/>
            <person name="Futagami T."/>
            <person name="Toyoda A."/>
            <person name="Takaki Y."/>
            <person name="Nishi S."/>
            <person name="Hori S."/>
            <person name="Arai W."/>
            <person name="Tsubouchi T."/>
            <person name="Morono Y."/>
            <person name="Uchiyama I."/>
            <person name="Ito T."/>
            <person name="Fujiyama A."/>
            <person name="Inagaki F."/>
            <person name="Takami H."/>
        </authorList>
    </citation>
    <scope>NUCLEOTIDE SEQUENCE</scope>
    <source>
        <strain evidence="1">Expedition CK06-06</strain>
    </source>
</reference>
<accession>X1G7F0</accession>
<evidence type="ECO:0000313" key="1">
    <source>
        <dbReference type="EMBL" id="GAH37454.1"/>
    </source>
</evidence>
<protein>
    <submittedName>
        <fullName evidence="1">Uncharacterized protein</fullName>
    </submittedName>
</protein>